<dbReference type="STRING" id="178356.SAMN05216269_10560"/>
<dbReference type="AlphaFoldDB" id="A0A1M7JR56"/>
<name>A0A1M7JR56_9FLAO</name>
<keyword evidence="1" id="KW-0732">Signal</keyword>
<dbReference type="Gene3D" id="3.10.620.30">
    <property type="match status" value="1"/>
</dbReference>
<dbReference type="Proteomes" id="UP000184092">
    <property type="component" value="Unassembled WGS sequence"/>
</dbReference>
<evidence type="ECO:0000313" key="3">
    <source>
        <dbReference type="EMBL" id="SHM55560.1"/>
    </source>
</evidence>
<dbReference type="SMART" id="SM00460">
    <property type="entry name" value="TGc"/>
    <property type="match status" value="1"/>
</dbReference>
<reference evidence="4" key="1">
    <citation type="submission" date="2016-11" db="EMBL/GenBank/DDBJ databases">
        <authorList>
            <person name="Varghese N."/>
            <person name="Submissions S."/>
        </authorList>
    </citation>
    <scope>NUCLEOTIDE SEQUENCE [LARGE SCALE GENOMIC DNA]</scope>
    <source>
        <strain evidence="4">CGMCC 1.2749</strain>
    </source>
</reference>
<dbReference type="GO" id="GO:0005737">
    <property type="term" value="C:cytoplasm"/>
    <property type="evidence" value="ECO:0007669"/>
    <property type="project" value="TreeGrafter"/>
</dbReference>
<evidence type="ECO:0000259" key="2">
    <source>
        <dbReference type="SMART" id="SM00460"/>
    </source>
</evidence>
<protein>
    <submittedName>
        <fullName evidence="3">Transglutaminase-like domain-containing protein</fullName>
    </submittedName>
</protein>
<dbReference type="Pfam" id="PF01841">
    <property type="entry name" value="Transglut_core"/>
    <property type="match status" value="1"/>
</dbReference>
<feature type="domain" description="Transglutaminase-like" evidence="2">
    <location>
        <begin position="111"/>
        <end position="178"/>
    </location>
</feature>
<dbReference type="RefSeq" id="WP_073207908.1">
    <property type="nucleotide sequence ID" value="NZ_FRCL01000005.1"/>
</dbReference>
<dbReference type="OrthoDB" id="9788327at2"/>
<dbReference type="EMBL" id="FRCL01000005">
    <property type="protein sequence ID" value="SHM55560.1"/>
    <property type="molecule type" value="Genomic_DNA"/>
</dbReference>
<dbReference type="SUPFAM" id="SSF54001">
    <property type="entry name" value="Cysteine proteinases"/>
    <property type="match status" value="1"/>
</dbReference>
<feature type="signal peptide" evidence="1">
    <location>
        <begin position="1"/>
        <end position="18"/>
    </location>
</feature>
<feature type="chain" id="PRO_5012070922" evidence="1">
    <location>
        <begin position="19"/>
        <end position="321"/>
    </location>
</feature>
<sequence>MKLKYLFFIFFSFAFVNAAYCQKYILVDSIVESYSKEISNVDQLVELINKDFSKQEEKARAVFKWVTTNISYDVDLAKVMNSKSMNAFSYKTEKEKEIKEKKFKLDLVMNAMASRKAVCHSYAALVEYLCEKSGIETKIILGNLKSDASEIGALPNKINHAWNVVKIDNHWRFVDATLAAGFISLKTNSFKFYFNDSYFFTTPERFFLNHYPLDENWLLTKKNKKDFAQLPLFFGSYFQNNYDLIKSESGIYSTLENGNLIFAIQGLEQYDTVEYSSSINNKIIYFDQKNDSDFTISLLDKKNSFVSIFVNGKIIAIYKII</sequence>
<accession>A0A1M7JR56</accession>
<dbReference type="InterPro" id="IPR002931">
    <property type="entry name" value="Transglutaminase-like"/>
</dbReference>
<evidence type="ECO:0000313" key="4">
    <source>
        <dbReference type="Proteomes" id="UP000184092"/>
    </source>
</evidence>
<keyword evidence="4" id="KW-1185">Reference proteome</keyword>
<dbReference type="PANTHER" id="PTHR46333">
    <property type="entry name" value="CYTOKINESIS PROTEIN 3"/>
    <property type="match status" value="1"/>
</dbReference>
<dbReference type="PANTHER" id="PTHR46333:SF2">
    <property type="entry name" value="CYTOKINESIS PROTEIN 3"/>
    <property type="match status" value="1"/>
</dbReference>
<dbReference type="InterPro" id="IPR038765">
    <property type="entry name" value="Papain-like_cys_pep_sf"/>
</dbReference>
<evidence type="ECO:0000256" key="1">
    <source>
        <dbReference type="SAM" id="SignalP"/>
    </source>
</evidence>
<proteinExistence type="predicted"/>
<gene>
    <name evidence="3" type="ORF">SAMN05216269_10560</name>
</gene>
<organism evidence="3 4">
    <name type="scientific">Flavobacterium xinjiangense</name>
    <dbReference type="NCBI Taxonomy" id="178356"/>
    <lineage>
        <taxon>Bacteria</taxon>
        <taxon>Pseudomonadati</taxon>
        <taxon>Bacteroidota</taxon>
        <taxon>Flavobacteriia</taxon>
        <taxon>Flavobacteriales</taxon>
        <taxon>Flavobacteriaceae</taxon>
        <taxon>Flavobacterium</taxon>
    </lineage>
</organism>
<dbReference type="InterPro" id="IPR052557">
    <property type="entry name" value="CAP/Cytokinesis_protein"/>
</dbReference>